<evidence type="ECO:0000256" key="1">
    <source>
        <dbReference type="SAM" id="Phobius"/>
    </source>
</evidence>
<evidence type="ECO:0008006" key="4">
    <source>
        <dbReference type="Google" id="ProtNLM"/>
    </source>
</evidence>
<keyword evidence="1" id="KW-0472">Membrane</keyword>
<dbReference type="Pfam" id="PF16935">
    <property type="entry name" value="Hol_Tox"/>
    <property type="match status" value="1"/>
</dbReference>
<gene>
    <name evidence="2" type="ordered locus">SSP1607</name>
</gene>
<dbReference type="KEGG" id="ssp:SSP1607"/>
<dbReference type="GeneID" id="43837150"/>
<keyword evidence="3" id="KW-1185">Reference proteome</keyword>
<dbReference type="HOGENOM" id="CLU_205161_3_0_9"/>
<reference evidence="2 3" key="1">
    <citation type="journal article" date="2005" name="Proc. Natl. Acad. Sci. U.S.A.">
        <title>Whole genome sequence of Staphylococcus saprophyticus reveals the pathogenesis of uncomplicated urinary tract infection.</title>
        <authorList>
            <person name="Kuroda M."/>
            <person name="Yamashita A."/>
            <person name="Hirakawa H."/>
            <person name="Kumano M."/>
            <person name="Morikawa K."/>
            <person name="Higashide M."/>
            <person name="Maruyama A."/>
            <person name="Inose Y."/>
            <person name="Matoba K."/>
            <person name="Toh H."/>
            <person name="Kuhara S."/>
            <person name="Hattori M."/>
            <person name="Ohta T."/>
        </authorList>
    </citation>
    <scope>NUCLEOTIDE SEQUENCE [LARGE SCALE GENOMIC DNA]</scope>
    <source>
        <strain evidence="3">ATCC 15305 / DSM 20229 / NCIMB 8711 / NCTC 7292 / S-41</strain>
    </source>
</reference>
<evidence type="ECO:0000313" key="3">
    <source>
        <dbReference type="Proteomes" id="UP000006371"/>
    </source>
</evidence>
<dbReference type="EMBL" id="AP008934">
    <property type="protein sequence ID" value="BAE18752.1"/>
    <property type="molecule type" value="Genomic_DNA"/>
</dbReference>
<dbReference type="Proteomes" id="UP000006371">
    <property type="component" value="Chromosome"/>
</dbReference>
<proteinExistence type="predicted"/>
<organism evidence="2 3">
    <name type="scientific">Staphylococcus saprophyticus subsp. saprophyticus (strain ATCC 15305 / DSM 20229 / NCIMB 8711 / NCTC 7292 / S-41)</name>
    <dbReference type="NCBI Taxonomy" id="342451"/>
    <lineage>
        <taxon>Bacteria</taxon>
        <taxon>Bacillati</taxon>
        <taxon>Bacillota</taxon>
        <taxon>Bacilli</taxon>
        <taxon>Bacillales</taxon>
        <taxon>Staphylococcaceae</taxon>
        <taxon>Staphylococcus</taxon>
    </lineage>
</organism>
<feature type="transmembrane region" description="Helical" evidence="1">
    <location>
        <begin position="6"/>
        <end position="29"/>
    </location>
</feature>
<keyword evidence="1" id="KW-1133">Transmembrane helix</keyword>
<evidence type="ECO:0000313" key="2">
    <source>
        <dbReference type="EMBL" id="BAE18752.1"/>
    </source>
</evidence>
<sequence>MVSIVEVPYLMLGFGTFIVTLLGIAITIVKSSHKK</sequence>
<accession>Q49WU8</accession>
<keyword evidence="1" id="KW-0812">Transmembrane</keyword>
<dbReference type="AlphaFoldDB" id="Q49WU8"/>
<protein>
    <recommendedName>
        <fullName evidence="4">Holin-like toxin</fullName>
    </recommendedName>
</protein>
<dbReference type="InterPro" id="IPR031616">
    <property type="entry name" value="BsrE-like"/>
</dbReference>
<dbReference type="RefSeq" id="WP_011303344.1">
    <property type="nucleotide sequence ID" value="NC_007350.1"/>
</dbReference>
<name>Q49WU8_STAS1</name>